<dbReference type="PROSITE" id="PS00455">
    <property type="entry name" value="AMP_BINDING"/>
    <property type="match status" value="1"/>
</dbReference>
<protein>
    <recommendedName>
        <fullName evidence="4">long-chain-fatty-acid--CoA ligase</fullName>
        <ecNumber evidence="4">6.2.1.3</ecNumber>
    </recommendedName>
    <alternativeName>
        <fullName evidence="6">Long-chain-fatty-acid--CoA ligase</fullName>
    </alternativeName>
</protein>
<evidence type="ECO:0000259" key="9">
    <source>
        <dbReference type="Pfam" id="PF13193"/>
    </source>
</evidence>
<sequence length="629" mass="70383">MPSKTDIALGTAAGVTGAALVAWRALFPYLGDDIRTYGPMIKTTVKIMKGLKAAEYLVDVFERQVAKDPKKTFLIFEDKSYSFEFVNEMANKVASIAMTWNLDLNDTVATVIYNEPAFVWTFLGLQKVGLADAFINYHLTAKPLLHSLKVSEAKVIIVGEGDELLESILAIKDGLHDTPIYVQGKSNSELPPGFLSMEDRMTCTIPANICKSLRSNVTDTSPMCFIYTSGTTGLPKPAIINQAKGIATSKMYSLFDYNEKDVVYVVTPLYHSAAATNCFFNSIDTGATMVIRKKFSASHFWEDVRKHNVTVIQYIGELLRYIVAVPKSPLDGVHNVRVAYGNGLRPDIWKEFQSRFKIPWIMEMFGATEGTAAIVNTTNKLGAIGRLSPLANVMAAVGFPMVRLIKYDLIEDAPVRDKDGRCVTIRPGEQGLFISPIPDTHTGFYKGPKEMDEKKILRDVFVKGDFYFSFGDLVFLDRDYYIYFRDRVGDTFRWKGENVSTREVCDALSTIDFIHDVNVYGVHVPGTEGRAGMAAIALNDRDADVTSDMLRAIFQKCHQELPSYARPVFLRFQRDFIVTQTMKHRKVELVHDGFDPSKVTDPLYFIDNKNKTYSSLTTSVAGQLPLSKL</sequence>
<dbReference type="STRING" id="6573.A0A210QDS3"/>
<comment type="catalytic activity">
    <reaction evidence="7">
        <text>tetracosanoate + ATP + CoA = tetracosanoyl-CoA + AMP + diphosphate</text>
        <dbReference type="Rhea" id="RHEA:33639"/>
        <dbReference type="ChEBI" id="CHEBI:30616"/>
        <dbReference type="ChEBI" id="CHEBI:31014"/>
        <dbReference type="ChEBI" id="CHEBI:33019"/>
        <dbReference type="ChEBI" id="CHEBI:57287"/>
        <dbReference type="ChEBI" id="CHEBI:65052"/>
        <dbReference type="ChEBI" id="CHEBI:456215"/>
    </reaction>
    <physiologicalReaction direction="left-to-right" evidence="7">
        <dbReference type="Rhea" id="RHEA:33640"/>
    </physiologicalReaction>
</comment>
<dbReference type="EMBL" id="NEDP02004063">
    <property type="protein sequence ID" value="OWF46903.1"/>
    <property type="molecule type" value="Genomic_DNA"/>
</dbReference>
<dbReference type="GO" id="GO:0004467">
    <property type="term" value="F:long-chain fatty acid-CoA ligase activity"/>
    <property type="evidence" value="ECO:0007669"/>
    <property type="project" value="UniProtKB-EC"/>
</dbReference>
<keyword evidence="3" id="KW-0276">Fatty acid metabolism</keyword>
<dbReference type="Gene3D" id="3.40.50.12780">
    <property type="entry name" value="N-terminal domain of ligase-like"/>
    <property type="match status" value="1"/>
</dbReference>
<proteinExistence type="inferred from homology"/>
<dbReference type="SUPFAM" id="SSF56801">
    <property type="entry name" value="Acetyl-CoA synthetase-like"/>
    <property type="match status" value="1"/>
</dbReference>
<evidence type="ECO:0000313" key="11">
    <source>
        <dbReference type="Proteomes" id="UP000242188"/>
    </source>
</evidence>
<dbReference type="PANTHER" id="PTHR43107:SF22">
    <property type="entry name" value="VERY LONG-CHAIN ACYL-COA SYNTHETASE"/>
    <property type="match status" value="1"/>
</dbReference>
<dbReference type="InterPro" id="IPR045851">
    <property type="entry name" value="AMP-bd_C_sf"/>
</dbReference>
<feature type="domain" description="AMP-dependent synthetase/ligase" evidence="8">
    <location>
        <begin position="61"/>
        <end position="390"/>
    </location>
</feature>
<dbReference type="Gene3D" id="3.30.300.30">
    <property type="match status" value="1"/>
</dbReference>
<evidence type="ECO:0000259" key="8">
    <source>
        <dbReference type="Pfam" id="PF00501"/>
    </source>
</evidence>
<dbReference type="InterPro" id="IPR025110">
    <property type="entry name" value="AMP-bd_C"/>
</dbReference>
<dbReference type="Proteomes" id="UP000242188">
    <property type="component" value="Unassembled WGS sequence"/>
</dbReference>
<accession>A0A210QDS3</accession>
<evidence type="ECO:0000256" key="4">
    <source>
        <dbReference type="ARBA" id="ARBA00026121"/>
    </source>
</evidence>
<dbReference type="EC" id="6.2.1.3" evidence="4"/>
<dbReference type="GO" id="GO:0005324">
    <property type="term" value="F:long-chain fatty acid transmembrane transporter activity"/>
    <property type="evidence" value="ECO:0007669"/>
    <property type="project" value="TreeGrafter"/>
</dbReference>
<evidence type="ECO:0000256" key="2">
    <source>
        <dbReference type="ARBA" id="ARBA00022598"/>
    </source>
</evidence>
<dbReference type="OrthoDB" id="288590at2759"/>
<comment type="catalytic activity">
    <reaction evidence="5">
        <text>a very long-chain fatty acid + ATP + CoA = a very long-chain fatty acyl-CoA + AMP + diphosphate</text>
        <dbReference type="Rhea" id="RHEA:54536"/>
        <dbReference type="ChEBI" id="CHEBI:30616"/>
        <dbReference type="ChEBI" id="CHEBI:33019"/>
        <dbReference type="ChEBI" id="CHEBI:57287"/>
        <dbReference type="ChEBI" id="CHEBI:58950"/>
        <dbReference type="ChEBI" id="CHEBI:138261"/>
        <dbReference type="ChEBI" id="CHEBI:456215"/>
    </reaction>
    <physiologicalReaction direction="left-to-right" evidence="5">
        <dbReference type="Rhea" id="RHEA:54537"/>
    </physiologicalReaction>
</comment>
<dbReference type="Pfam" id="PF13193">
    <property type="entry name" value="AMP-binding_C"/>
    <property type="match status" value="1"/>
</dbReference>
<evidence type="ECO:0000313" key="10">
    <source>
        <dbReference type="EMBL" id="OWF46903.1"/>
    </source>
</evidence>
<dbReference type="InterPro" id="IPR042099">
    <property type="entry name" value="ANL_N_sf"/>
</dbReference>
<dbReference type="InterPro" id="IPR000873">
    <property type="entry name" value="AMP-dep_synth/lig_dom"/>
</dbReference>
<evidence type="ECO:0000256" key="5">
    <source>
        <dbReference type="ARBA" id="ARBA00036527"/>
    </source>
</evidence>
<comment type="similarity">
    <text evidence="1">Belongs to the ATP-dependent AMP-binding enzyme family.</text>
</comment>
<evidence type="ECO:0000256" key="6">
    <source>
        <dbReference type="ARBA" id="ARBA00041297"/>
    </source>
</evidence>
<dbReference type="GO" id="GO:0005886">
    <property type="term" value="C:plasma membrane"/>
    <property type="evidence" value="ECO:0007669"/>
    <property type="project" value="TreeGrafter"/>
</dbReference>
<evidence type="ECO:0000256" key="7">
    <source>
        <dbReference type="ARBA" id="ARBA00048666"/>
    </source>
</evidence>
<comment type="caution">
    <text evidence="10">The sequence shown here is derived from an EMBL/GenBank/DDBJ whole genome shotgun (WGS) entry which is preliminary data.</text>
</comment>
<dbReference type="GO" id="GO:0044539">
    <property type="term" value="P:long-chain fatty acid import into cell"/>
    <property type="evidence" value="ECO:0007669"/>
    <property type="project" value="TreeGrafter"/>
</dbReference>
<dbReference type="AlphaFoldDB" id="A0A210QDS3"/>
<gene>
    <name evidence="10" type="ORF">KP79_PYT14957</name>
</gene>
<dbReference type="InterPro" id="IPR020845">
    <property type="entry name" value="AMP-binding_CS"/>
</dbReference>
<dbReference type="GO" id="GO:0005789">
    <property type="term" value="C:endoplasmic reticulum membrane"/>
    <property type="evidence" value="ECO:0007669"/>
    <property type="project" value="TreeGrafter"/>
</dbReference>
<keyword evidence="3" id="KW-0443">Lipid metabolism</keyword>
<organism evidence="10 11">
    <name type="scientific">Mizuhopecten yessoensis</name>
    <name type="common">Japanese scallop</name>
    <name type="synonym">Patinopecten yessoensis</name>
    <dbReference type="NCBI Taxonomy" id="6573"/>
    <lineage>
        <taxon>Eukaryota</taxon>
        <taxon>Metazoa</taxon>
        <taxon>Spiralia</taxon>
        <taxon>Lophotrochozoa</taxon>
        <taxon>Mollusca</taxon>
        <taxon>Bivalvia</taxon>
        <taxon>Autobranchia</taxon>
        <taxon>Pteriomorphia</taxon>
        <taxon>Pectinida</taxon>
        <taxon>Pectinoidea</taxon>
        <taxon>Pectinidae</taxon>
        <taxon>Mizuhopecten</taxon>
    </lineage>
</organism>
<dbReference type="PANTHER" id="PTHR43107">
    <property type="entry name" value="LONG-CHAIN FATTY ACID TRANSPORT PROTEIN"/>
    <property type="match status" value="1"/>
</dbReference>
<keyword evidence="2" id="KW-0436">Ligase</keyword>
<reference evidence="10 11" key="1">
    <citation type="journal article" date="2017" name="Nat. Ecol. Evol.">
        <title>Scallop genome provides insights into evolution of bilaterian karyotype and development.</title>
        <authorList>
            <person name="Wang S."/>
            <person name="Zhang J."/>
            <person name="Jiao W."/>
            <person name="Li J."/>
            <person name="Xun X."/>
            <person name="Sun Y."/>
            <person name="Guo X."/>
            <person name="Huan P."/>
            <person name="Dong B."/>
            <person name="Zhang L."/>
            <person name="Hu X."/>
            <person name="Sun X."/>
            <person name="Wang J."/>
            <person name="Zhao C."/>
            <person name="Wang Y."/>
            <person name="Wang D."/>
            <person name="Huang X."/>
            <person name="Wang R."/>
            <person name="Lv J."/>
            <person name="Li Y."/>
            <person name="Zhang Z."/>
            <person name="Liu B."/>
            <person name="Lu W."/>
            <person name="Hui Y."/>
            <person name="Liang J."/>
            <person name="Zhou Z."/>
            <person name="Hou R."/>
            <person name="Li X."/>
            <person name="Liu Y."/>
            <person name="Li H."/>
            <person name="Ning X."/>
            <person name="Lin Y."/>
            <person name="Zhao L."/>
            <person name="Xing Q."/>
            <person name="Dou J."/>
            <person name="Li Y."/>
            <person name="Mao J."/>
            <person name="Guo H."/>
            <person name="Dou H."/>
            <person name="Li T."/>
            <person name="Mu C."/>
            <person name="Jiang W."/>
            <person name="Fu Q."/>
            <person name="Fu X."/>
            <person name="Miao Y."/>
            <person name="Liu J."/>
            <person name="Yu Q."/>
            <person name="Li R."/>
            <person name="Liao H."/>
            <person name="Li X."/>
            <person name="Kong Y."/>
            <person name="Jiang Z."/>
            <person name="Chourrout D."/>
            <person name="Li R."/>
            <person name="Bao Z."/>
        </authorList>
    </citation>
    <scope>NUCLEOTIDE SEQUENCE [LARGE SCALE GENOMIC DNA]</scope>
    <source>
        <strain evidence="10 11">PY_sf001</strain>
    </source>
</reference>
<dbReference type="FunFam" id="3.30.300.30:FF:000002">
    <property type="entry name" value="Long-chain fatty acid transport protein 1"/>
    <property type="match status" value="1"/>
</dbReference>
<feature type="domain" description="AMP-binding enzyme C-terminal" evidence="9">
    <location>
        <begin position="506"/>
        <end position="580"/>
    </location>
</feature>
<evidence type="ECO:0000256" key="1">
    <source>
        <dbReference type="ARBA" id="ARBA00006432"/>
    </source>
</evidence>
<name>A0A210QDS3_MIZYE</name>
<dbReference type="Pfam" id="PF00501">
    <property type="entry name" value="AMP-binding"/>
    <property type="match status" value="1"/>
</dbReference>
<evidence type="ECO:0000256" key="3">
    <source>
        <dbReference type="ARBA" id="ARBA00022832"/>
    </source>
</evidence>
<keyword evidence="11" id="KW-1185">Reference proteome</keyword>